<protein>
    <submittedName>
        <fullName evidence="1">Uncharacterized protein</fullName>
    </submittedName>
</protein>
<keyword evidence="2" id="KW-1185">Reference proteome</keyword>
<dbReference type="Proteomes" id="UP000192801">
    <property type="component" value="Unassembled WGS sequence"/>
</dbReference>
<sequence>MRKLLISTVTVVVALALAALAVDFGTSIYAEYRLSRTVRTAAHLDWDPSVAILGFPFINQAVNRHFDEVEIKAYDVAHVQVERATLEATMHNLDLAQASWLVRPDAPIPVGKLESRIIIDSRRLGGFLGVRDLMVEAPRAETNDATGGTTESGISGSVGLVFTGTPTAAGFDKRVSVSVDLSMDGPQDTTLVITPTGILTEAGTADQSVPDDRLAEVLAAFAGRVPDQRLPFGVAPTTQGARGSDVIIEGIVDDVTVKLTEFNPN</sequence>
<comment type="caution">
    <text evidence="1">The sequence shown here is derived from an EMBL/GenBank/DDBJ whole genome shotgun (WGS) entry which is preliminary data.</text>
</comment>
<organism evidence="1 2">
    <name type="scientific">Mycolicibacterium insubricum</name>
    <dbReference type="NCBI Taxonomy" id="444597"/>
    <lineage>
        <taxon>Bacteria</taxon>
        <taxon>Bacillati</taxon>
        <taxon>Actinomycetota</taxon>
        <taxon>Actinomycetes</taxon>
        <taxon>Mycobacteriales</taxon>
        <taxon>Mycobacteriaceae</taxon>
        <taxon>Mycolicibacterium</taxon>
    </lineage>
</organism>
<evidence type="ECO:0000313" key="2">
    <source>
        <dbReference type="Proteomes" id="UP000192801"/>
    </source>
</evidence>
<accession>A0A1X0D9N3</accession>
<dbReference type="STRING" id="444597.BST26_13690"/>
<dbReference type="NCBIfam" id="NF038021">
    <property type="entry name" value="mannan_LmeA"/>
    <property type="match status" value="1"/>
</dbReference>
<dbReference type="Pfam" id="PF11209">
    <property type="entry name" value="LmeA"/>
    <property type="match status" value="1"/>
</dbReference>
<evidence type="ECO:0000313" key="1">
    <source>
        <dbReference type="EMBL" id="ORA69067.1"/>
    </source>
</evidence>
<dbReference type="AlphaFoldDB" id="A0A1X0D9N3"/>
<name>A0A1X0D9N3_9MYCO</name>
<reference evidence="1 2" key="1">
    <citation type="submission" date="2016-12" db="EMBL/GenBank/DDBJ databases">
        <title>The new phylogeny of genus Mycobacterium.</title>
        <authorList>
            <person name="Tortoli E."/>
            <person name="Trovato A."/>
            <person name="Cirillo D.M."/>
        </authorList>
    </citation>
    <scope>NUCLEOTIDE SEQUENCE [LARGE SCALE GENOMIC DNA]</scope>
    <source>
        <strain evidence="1 2">DSM 45130</strain>
    </source>
</reference>
<dbReference type="RefSeq" id="WP_234805891.1">
    <property type="nucleotide sequence ID" value="NZ_AP022618.1"/>
</dbReference>
<dbReference type="EMBL" id="MVHS01000033">
    <property type="protein sequence ID" value="ORA69067.1"/>
    <property type="molecule type" value="Genomic_DNA"/>
</dbReference>
<dbReference type="InterPro" id="IPR021373">
    <property type="entry name" value="DUF2993"/>
</dbReference>
<proteinExistence type="predicted"/>
<gene>
    <name evidence="1" type="ORF">BST26_13690</name>
</gene>